<dbReference type="STRING" id="679190.HMPREF0650_0284"/>
<comment type="catalytic activity">
    <reaction evidence="6">
        <text>a purine 2'-deoxyribonucleoside 5'-phosphate + H2O = a purine nucleobase + 2-deoxy-D-ribose 5-phosphate</text>
        <dbReference type="Rhea" id="RHEA:51132"/>
        <dbReference type="ChEBI" id="CHEBI:15377"/>
        <dbReference type="ChEBI" id="CHEBI:26386"/>
        <dbReference type="ChEBI" id="CHEBI:62877"/>
        <dbReference type="ChEBI" id="CHEBI:142198"/>
    </reaction>
</comment>
<proteinExistence type="inferred from homology"/>
<protein>
    <recommendedName>
        <fullName evidence="6">Putative 2'-deoxynucleoside 5'-phosphate N-hydrolase 1</fullName>
        <ecNumber evidence="6">3.2.2.-</ecNumber>
    </recommendedName>
</protein>
<comment type="similarity">
    <text evidence="6">Belongs to the 2'-deoxynucleoside 5'-phosphate N-hydrolase 1 family.</text>
</comment>
<dbReference type="InterPro" id="IPR051239">
    <property type="entry name" value="2'-dNMP_N-hydrolase"/>
</dbReference>
<dbReference type="Pfam" id="PF05014">
    <property type="entry name" value="Nuc_deoxyrib_tr"/>
    <property type="match status" value="1"/>
</dbReference>
<evidence type="ECO:0000256" key="2">
    <source>
        <dbReference type="ARBA" id="ARBA00022801"/>
    </source>
</evidence>
<dbReference type="AlphaFoldDB" id="D1W3R7"/>
<feature type="binding site" description="in other chain" evidence="6">
    <location>
        <position position="49"/>
    </location>
    <ligand>
        <name>substrate</name>
        <note>ligand shared between homodimeric partners</note>
    </ligand>
</feature>
<dbReference type="InterPro" id="IPR028607">
    <property type="entry name" value="DNPH1"/>
</dbReference>
<dbReference type="PANTHER" id="PTHR15364">
    <property type="entry name" value="2'-DEOXYNUCLEOSIDE 5'-PHOSPHATE N-HYDROLASE 1"/>
    <property type="match status" value="1"/>
</dbReference>
<dbReference type="GO" id="GO:0009117">
    <property type="term" value="P:nucleotide metabolic process"/>
    <property type="evidence" value="ECO:0007669"/>
    <property type="project" value="UniProtKB-KW"/>
</dbReference>
<keyword evidence="4 6" id="KW-0326">Glycosidase</keyword>
<gene>
    <name evidence="7" type="ORF">HMPREF0650_0284</name>
</gene>
<dbReference type="InterPro" id="IPR007710">
    <property type="entry name" value="Nucleoside_deoxyribTrfase"/>
</dbReference>
<dbReference type="GO" id="GO:0016740">
    <property type="term" value="F:transferase activity"/>
    <property type="evidence" value="ECO:0007669"/>
    <property type="project" value="UniProtKB-KW"/>
</dbReference>
<evidence type="ECO:0000256" key="3">
    <source>
        <dbReference type="ARBA" id="ARBA00023080"/>
    </source>
</evidence>
<dbReference type="GO" id="GO:0070694">
    <property type="term" value="F:5-hydroxymethyl-dUMP N-hydrolase activity"/>
    <property type="evidence" value="ECO:0007669"/>
    <property type="project" value="InterPro"/>
</dbReference>
<comment type="subunit">
    <text evidence="1 6">Monomer and homodimer.</text>
</comment>
<evidence type="ECO:0000256" key="4">
    <source>
        <dbReference type="ARBA" id="ARBA00023295"/>
    </source>
</evidence>
<dbReference type="GO" id="GO:0009159">
    <property type="term" value="P:deoxyribonucleoside monophosphate catabolic process"/>
    <property type="evidence" value="ECO:0007669"/>
    <property type="project" value="InterPro"/>
</dbReference>
<keyword evidence="3 6" id="KW-0546">Nucleotide metabolism</keyword>
<name>D1W3R7_9BACT</name>
<evidence type="ECO:0000313" key="8">
    <source>
        <dbReference type="Proteomes" id="UP000005283"/>
    </source>
</evidence>
<evidence type="ECO:0000256" key="5">
    <source>
        <dbReference type="ARBA" id="ARBA00047460"/>
    </source>
</evidence>
<dbReference type="HAMAP" id="MF_03036">
    <property type="entry name" value="Nuc_phosphate_hydrolase"/>
    <property type="match status" value="1"/>
</dbReference>
<keyword evidence="8" id="KW-1185">Reference proteome</keyword>
<sequence>MVYLIKVSAQWQSFIPFYYICTGDLYQSNMKKIYFAGSIRGGREDANLYKQIIEYIQRSHKVLTEHIGNRSLSTTSKGREADEKIYLQDTEWLRGCDLVIAECTSPSLGVGYELAYAERHHKPCFILYDKSRTHLSAMLTGNKYYHIFAYERPEEVFDILDKILGNTSTDALSNNHRQTT</sequence>
<evidence type="ECO:0000313" key="7">
    <source>
        <dbReference type="EMBL" id="EFA92814.1"/>
    </source>
</evidence>
<dbReference type="GO" id="GO:0009116">
    <property type="term" value="P:nucleoside metabolic process"/>
    <property type="evidence" value="ECO:0007669"/>
    <property type="project" value="UniProtKB-UniRule"/>
</dbReference>
<feature type="binding site" description="in other chain" evidence="6">
    <location>
        <position position="113"/>
    </location>
    <ligand>
        <name>substrate</name>
        <note>ligand shared between homodimeric partners</note>
    </ligand>
</feature>
<keyword evidence="2 6" id="KW-0378">Hydrolase</keyword>
<dbReference type="EC" id="3.2.2.-" evidence="6"/>
<dbReference type="Proteomes" id="UP000005283">
    <property type="component" value="Unassembled WGS sequence"/>
</dbReference>
<dbReference type="eggNOG" id="COG3613">
    <property type="taxonomic scope" value="Bacteria"/>
</dbReference>
<accession>D1W3R7</accession>
<comment type="function">
    <text evidence="6">Catalyzes the cleavage of the N-glycosidic bond of deoxyribonucleoside 5'-monophosphates to yield deoxyribose 5-phosphate and a purine or pyrimidine base.</text>
</comment>
<keyword evidence="7" id="KW-0808">Transferase</keyword>
<feature type="binding site" evidence="6">
    <location>
        <begin position="136"/>
        <end position="138"/>
    </location>
    <ligand>
        <name>substrate</name>
        <note>ligand shared between homodimeric partners</note>
    </ligand>
</feature>
<organism evidence="7 8">
    <name type="scientific">Hoylesella buccalis ATCC 35310</name>
    <dbReference type="NCBI Taxonomy" id="679190"/>
    <lineage>
        <taxon>Bacteria</taxon>
        <taxon>Pseudomonadati</taxon>
        <taxon>Bacteroidota</taxon>
        <taxon>Bacteroidia</taxon>
        <taxon>Bacteroidales</taxon>
        <taxon>Prevotellaceae</taxon>
        <taxon>Hoylesella</taxon>
    </lineage>
</organism>
<dbReference type="Gene3D" id="3.40.50.450">
    <property type="match status" value="1"/>
</dbReference>
<comment type="caution">
    <text evidence="6">Lacks conserved residue(s) required for the propagation of feature annotation.</text>
</comment>
<evidence type="ECO:0000256" key="1">
    <source>
        <dbReference type="ARBA" id="ARBA00011407"/>
    </source>
</evidence>
<dbReference type="EMBL" id="ADEG01000031">
    <property type="protein sequence ID" value="EFA92814.1"/>
    <property type="molecule type" value="Genomic_DNA"/>
</dbReference>
<evidence type="ECO:0000256" key="6">
    <source>
        <dbReference type="HAMAP-Rule" id="MF_03036"/>
    </source>
</evidence>
<comment type="catalytic activity">
    <reaction evidence="5">
        <text>5-hydroxymethyl-dUMP + H2O = 5-hydroxymethyluracil + 2-deoxy-D-ribose 5-phosphate</text>
        <dbReference type="Rhea" id="RHEA:77099"/>
        <dbReference type="ChEBI" id="CHEBI:15377"/>
        <dbReference type="ChEBI" id="CHEBI:16964"/>
        <dbReference type="ChEBI" id="CHEBI:62877"/>
        <dbReference type="ChEBI" id="CHEBI:90409"/>
    </reaction>
    <physiologicalReaction direction="left-to-right" evidence="5">
        <dbReference type="Rhea" id="RHEA:77100"/>
    </physiologicalReaction>
</comment>
<comment type="catalytic activity">
    <reaction evidence="6">
        <text>a pyrimidine 2'-deoxyribonucleoside 5'-phosphate + H2O = a pyrimidine nucleobase + 2-deoxy-D-ribose 5-phosphate</text>
        <dbReference type="Rhea" id="RHEA:57852"/>
        <dbReference type="ChEBI" id="CHEBI:15377"/>
        <dbReference type="ChEBI" id="CHEBI:26432"/>
        <dbReference type="ChEBI" id="CHEBI:62877"/>
        <dbReference type="ChEBI" id="CHEBI:142209"/>
    </reaction>
</comment>
<reference evidence="7 8" key="1">
    <citation type="submission" date="2009-12" db="EMBL/GenBank/DDBJ databases">
        <title>Genome Sequence of Prevotella buccalis ATCC 35310.</title>
        <authorList>
            <person name="Durkin A.S."/>
            <person name="Madupu R."/>
            <person name="Torralba M."/>
            <person name="Methe B."/>
            <person name="Sutton G."/>
            <person name="Strausberg R.L."/>
            <person name="Nelson K.E."/>
        </authorList>
    </citation>
    <scope>NUCLEOTIDE SEQUENCE [LARGE SCALE GENOMIC DNA]</scope>
    <source>
        <strain evidence="7 8">ATCC 35310</strain>
    </source>
</reference>
<comment type="caution">
    <text evidence="7">The sequence shown here is derived from an EMBL/GenBank/DDBJ whole genome shotgun (WGS) entry which is preliminary data.</text>
</comment>
<dbReference type="PANTHER" id="PTHR15364:SF0">
    <property type="entry name" value="2'-DEOXYNUCLEOSIDE 5'-PHOSPHATE N-HYDROLASE 1"/>
    <property type="match status" value="1"/>
</dbReference>
<dbReference type="SUPFAM" id="SSF52309">
    <property type="entry name" value="N-(deoxy)ribosyltransferase-like"/>
    <property type="match status" value="1"/>
</dbReference>